<dbReference type="Gene3D" id="2.40.50.100">
    <property type="match status" value="1"/>
</dbReference>
<keyword evidence="3 7" id="KW-0547">Nucleotide-binding</keyword>
<dbReference type="InterPro" id="IPR001882">
    <property type="entry name" value="Biotin_BS"/>
</dbReference>
<dbReference type="GO" id="GO:0046872">
    <property type="term" value="F:metal ion binding"/>
    <property type="evidence" value="ECO:0007669"/>
    <property type="project" value="InterPro"/>
</dbReference>
<organism evidence="11 12">
    <name type="scientific">Saitozyma podzolica</name>
    <dbReference type="NCBI Taxonomy" id="1890683"/>
    <lineage>
        <taxon>Eukaryota</taxon>
        <taxon>Fungi</taxon>
        <taxon>Dikarya</taxon>
        <taxon>Basidiomycota</taxon>
        <taxon>Agaricomycotina</taxon>
        <taxon>Tremellomycetes</taxon>
        <taxon>Tremellales</taxon>
        <taxon>Trimorphomycetaceae</taxon>
        <taxon>Saitozyma</taxon>
    </lineage>
</organism>
<dbReference type="PROSITE" id="PS50979">
    <property type="entry name" value="BC"/>
    <property type="match status" value="1"/>
</dbReference>
<dbReference type="InterPro" id="IPR003833">
    <property type="entry name" value="CT_C_D"/>
</dbReference>
<dbReference type="PROSITE" id="PS00866">
    <property type="entry name" value="CPSASE_1"/>
    <property type="match status" value="1"/>
</dbReference>
<keyword evidence="2" id="KW-0436">Ligase</keyword>
<evidence type="ECO:0000256" key="5">
    <source>
        <dbReference type="ARBA" id="ARBA00022840"/>
    </source>
</evidence>
<dbReference type="InterPro" id="IPR005479">
    <property type="entry name" value="CPAse_ATP-bd"/>
</dbReference>
<dbReference type="SUPFAM" id="SSF50891">
    <property type="entry name" value="Cyclophilin-like"/>
    <property type="match status" value="2"/>
</dbReference>
<dbReference type="PANTHER" id="PTHR18866:SF128">
    <property type="entry name" value="UREA AMIDOLYASE"/>
    <property type="match status" value="1"/>
</dbReference>
<dbReference type="SUPFAM" id="SSF52440">
    <property type="entry name" value="PreATP-grasp domain"/>
    <property type="match status" value="1"/>
</dbReference>
<dbReference type="SUPFAM" id="SSF160467">
    <property type="entry name" value="PH0987 N-terminal domain-like"/>
    <property type="match status" value="1"/>
</dbReference>
<dbReference type="InterPro" id="IPR029000">
    <property type="entry name" value="Cyclophilin-like_dom_sf"/>
</dbReference>
<dbReference type="PROSITE" id="PS00867">
    <property type="entry name" value="CPSASE_2"/>
    <property type="match status" value="1"/>
</dbReference>
<evidence type="ECO:0000313" key="11">
    <source>
        <dbReference type="EMBL" id="RSH80091.1"/>
    </source>
</evidence>
<dbReference type="SUPFAM" id="SSF56059">
    <property type="entry name" value="Glutathione synthetase ATP-binding domain-like"/>
    <property type="match status" value="1"/>
</dbReference>
<dbReference type="Pfam" id="PF00364">
    <property type="entry name" value="Biotin_lipoyl"/>
    <property type="match status" value="1"/>
</dbReference>
<dbReference type="STRING" id="1890683.A0A427XMG1"/>
<evidence type="ECO:0008006" key="13">
    <source>
        <dbReference type="Google" id="ProtNLM"/>
    </source>
</evidence>
<dbReference type="InterPro" id="IPR011053">
    <property type="entry name" value="Single_hybrid_motif"/>
</dbReference>
<dbReference type="Pfam" id="PF02785">
    <property type="entry name" value="Biotin_carb_C"/>
    <property type="match status" value="1"/>
</dbReference>
<dbReference type="InterPro" id="IPR005481">
    <property type="entry name" value="BC-like_N"/>
</dbReference>
<dbReference type="CDD" id="cd06850">
    <property type="entry name" value="biotinyl_domain"/>
    <property type="match status" value="1"/>
</dbReference>
<dbReference type="AlphaFoldDB" id="A0A427XMG1"/>
<proteinExistence type="predicted"/>
<dbReference type="Gene3D" id="3.30.1360.40">
    <property type="match status" value="1"/>
</dbReference>
<dbReference type="InterPro" id="IPR003778">
    <property type="entry name" value="CT_A_B"/>
</dbReference>
<evidence type="ECO:0000313" key="12">
    <source>
        <dbReference type="Proteomes" id="UP000279259"/>
    </source>
</evidence>
<dbReference type="InterPro" id="IPR011764">
    <property type="entry name" value="Biotin_carboxylation_dom"/>
</dbReference>
<dbReference type="PROSITE" id="PS50975">
    <property type="entry name" value="ATP_GRASP"/>
    <property type="match status" value="1"/>
</dbReference>
<evidence type="ECO:0000259" key="9">
    <source>
        <dbReference type="PROSITE" id="PS50975"/>
    </source>
</evidence>
<feature type="domain" description="ATP-grasp" evidence="9">
    <location>
        <begin position="170"/>
        <end position="369"/>
    </location>
</feature>
<comment type="cofactor">
    <cofactor evidence="1">
        <name>biotin</name>
        <dbReference type="ChEBI" id="CHEBI:57586"/>
    </cofactor>
</comment>
<keyword evidence="5 7" id="KW-0067">ATP-binding</keyword>
<dbReference type="PANTHER" id="PTHR18866">
    <property type="entry name" value="CARBOXYLASE:PYRUVATE/ACETYL-COA/PROPIONYL-COA CARBOXYLASE"/>
    <property type="match status" value="1"/>
</dbReference>
<dbReference type="PROSITE" id="PS50968">
    <property type="entry name" value="BIOTINYL_LIPOYL"/>
    <property type="match status" value="1"/>
</dbReference>
<dbReference type="InterPro" id="IPR011761">
    <property type="entry name" value="ATP-grasp"/>
</dbReference>
<gene>
    <name evidence="11" type="ORF">EHS25_007293</name>
</gene>
<comment type="caution">
    <text evidence="11">The sequence shown here is derived from an EMBL/GenBank/DDBJ whole genome shotgun (WGS) entry which is preliminary data.</text>
</comment>
<dbReference type="SUPFAM" id="SSF51246">
    <property type="entry name" value="Rudiment single hybrid motif"/>
    <property type="match status" value="1"/>
</dbReference>
<dbReference type="Pfam" id="PF02626">
    <property type="entry name" value="CT_A_B"/>
    <property type="match status" value="1"/>
</dbReference>
<dbReference type="SMART" id="SM00796">
    <property type="entry name" value="AHS1"/>
    <property type="match status" value="1"/>
</dbReference>
<dbReference type="Pfam" id="PF02786">
    <property type="entry name" value="CPSase_L_D2"/>
    <property type="match status" value="1"/>
</dbReference>
<dbReference type="Proteomes" id="UP000279259">
    <property type="component" value="Unassembled WGS sequence"/>
</dbReference>
<dbReference type="InterPro" id="IPR050856">
    <property type="entry name" value="Biotin_carboxylase_complex"/>
</dbReference>
<evidence type="ECO:0000256" key="4">
    <source>
        <dbReference type="ARBA" id="ARBA00022801"/>
    </source>
</evidence>
<dbReference type="GO" id="GO:0016787">
    <property type="term" value="F:hydrolase activity"/>
    <property type="evidence" value="ECO:0007669"/>
    <property type="project" value="UniProtKB-KW"/>
</dbReference>
<evidence type="ECO:0000256" key="2">
    <source>
        <dbReference type="ARBA" id="ARBA00022598"/>
    </source>
</evidence>
<dbReference type="SMART" id="SM00878">
    <property type="entry name" value="Biotin_carb_C"/>
    <property type="match status" value="1"/>
</dbReference>
<evidence type="ECO:0000256" key="3">
    <source>
        <dbReference type="ARBA" id="ARBA00022741"/>
    </source>
</evidence>
<keyword evidence="4" id="KW-0378">Hydrolase</keyword>
<dbReference type="InterPro" id="IPR000089">
    <property type="entry name" value="Biotin_lipoyl"/>
</dbReference>
<reference evidence="11 12" key="1">
    <citation type="submission" date="2018-11" db="EMBL/GenBank/DDBJ databases">
        <title>Genome sequence of Saitozyma podzolica DSM 27192.</title>
        <authorList>
            <person name="Aliyu H."/>
            <person name="Gorte O."/>
            <person name="Ochsenreither K."/>
        </authorList>
    </citation>
    <scope>NUCLEOTIDE SEQUENCE [LARGE SCALE GENOMIC DNA]</scope>
    <source>
        <strain evidence="11 12">DSM 27192</strain>
    </source>
</reference>
<dbReference type="InterPro" id="IPR016185">
    <property type="entry name" value="PreATP-grasp_dom_sf"/>
</dbReference>
<dbReference type="InterPro" id="IPR005482">
    <property type="entry name" value="Biotin_COase_C"/>
</dbReference>
<dbReference type="GO" id="GO:0016874">
    <property type="term" value="F:ligase activity"/>
    <property type="evidence" value="ECO:0007669"/>
    <property type="project" value="UniProtKB-KW"/>
</dbReference>
<dbReference type="Gene3D" id="2.40.100.10">
    <property type="entry name" value="Cyclophilin-like"/>
    <property type="match status" value="2"/>
</dbReference>
<dbReference type="EMBL" id="RSCD01000037">
    <property type="protein sequence ID" value="RSH80091.1"/>
    <property type="molecule type" value="Genomic_DNA"/>
</dbReference>
<evidence type="ECO:0000256" key="6">
    <source>
        <dbReference type="ARBA" id="ARBA00023267"/>
    </source>
</evidence>
<feature type="domain" description="Lipoyl-binding" evidence="8">
    <location>
        <begin position="1195"/>
        <end position="1275"/>
    </location>
</feature>
<feature type="domain" description="Biotin carboxylation" evidence="10">
    <location>
        <begin position="52"/>
        <end position="508"/>
    </location>
</feature>
<dbReference type="GO" id="GO:0005524">
    <property type="term" value="F:ATP binding"/>
    <property type="evidence" value="ECO:0007669"/>
    <property type="project" value="UniProtKB-UniRule"/>
</dbReference>
<dbReference type="PROSITE" id="PS00188">
    <property type="entry name" value="BIOTIN"/>
    <property type="match status" value="1"/>
</dbReference>
<dbReference type="Pfam" id="PF00289">
    <property type="entry name" value="Biotin_carb_N"/>
    <property type="match status" value="1"/>
</dbReference>
<dbReference type="InterPro" id="IPR011054">
    <property type="entry name" value="Rudment_hybrid_motif"/>
</dbReference>
<dbReference type="NCBIfam" id="TIGR00724">
    <property type="entry name" value="urea_amlyse_rel"/>
    <property type="match status" value="1"/>
</dbReference>
<name>A0A427XMG1_9TREE</name>
<evidence type="ECO:0000256" key="7">
    <source>
        <dbReference type="PROSITE-ProRule" id="PRU00409"/>
    </source>
</evidence>
<accession>A0A427XMG1</accession>
<evidence type="ECO:0000256" key="1">
    <source>
        <dbReference type="ARBA" id="ARBA00001953"/>
    </source>
</evidence>
<keyword evidence="12" id="KW-1185">Reference proteome</keyword>
<protein>
    <recommendedName>
        <fullName evidence="13">Urea carboxylase</fullName>
    </recommendedName>
</protein>
<dbReference type="SMART" id="SM00797">
    <property type="entry name" value="AHS2"/>
    <property type="match status" value="1"/>
</dbReference>
<evidence type="ECO:0000259" key="8">
    <source>
        <dbReference type="PROSITE" id="PS50968"/>
    </source>
</evidence>
<dbReference type="OrthoDB" id="196847at2759"/>
<dbReference type="Gene3D" id="3.30.470.20">
    <property type="entry name" value="ATP-grasp fold, B domain"/>
    <property type="match status" value="1"/>
</dbReference>
<dbReference type="Pfam" id="PF02682">
    <property type="entry name" value="CT_C_D"/>
    <property type="match status" value="1"/>
</dbReference>
<evidence type="ECO:0000259" key="10">
    <source>
        <dbReference type="PROSITE" id="PS50979"/>
    </source>
</evidence>
<keyword evidence="6" id="KW-0092">Biotin</keyword>
<dbReference type="FunFam" id="3.40.50.20:FF:000010">
    <property type="entry name" value="Propionyl-CoA carboxylase subunit alpha"/>
    <property type="match status" value="1"/>
</dbReference>
<dbReference type="SUPFAM" id="SSF51230">
    <property type="entry name" value="Single hybrid motif"/>
    <property type="match status" value="1"/>
</dbReference>
<sequence length="1276" mass="138672">MDGPRPVLFGQPKVGQLVVAISRYLYSHMHPIGERQVLYSPVHMSLVDGFQVIRKVLIANRGEIACRIIASCKRLDLTSVAIYSKADRSSLHVRLADEACLLPGSDQSAYIDEDAILEIARRTGAEAVIPGYGFLSENDGFAERVEAAGLTWVGPSSHVIRQFGLKHTARELAVNANVPVITGTPLLESAEEALTAAEKMGYPVMLKATAGGGGMGLQICQDESEIAAAFETVHARGATLFKNTAMFMEKYVARSRHVEVQVFGNGLGDAVHFGERECSIQRRHQKVVEECPSPFVHVRKGMRERLTDCAVKLASSVAYGSAGTVEFLVDDRTGEFYFLEMNTRLQVEHGITEMCWDVDLVSLMLQQAEMQARGAGGIPMGTLSATQKSAPIGYAIEARVYAEIPSRNFAPSPGLLQSVNWHSGDGIRVDTWVTSGTQISPFYDPMIAKVIVWDAQSHQGAIGKMVAALSGSTVQGCPTNIKYLRAIVESDAFAQGDTTTAFLTSSSFNFVSHSIDVVSGGAYTTIQDLPARRGVGHGVPEAGPMDSVSFRVANIIVGNDENTEALEVTLIGPELKFHVAAIVAVTGGVVDVCVDGAKHDMYTRIVVPAGGTLKVGVVSAGCRSYVAVRGGFPDIPRYLGSKSTTTTLKLGGYQGRHLVANDSLDLDPQTVVWATEATDLSIPPNARLDSLWSNDWTLHVMPGPHDDPEFVTENDRITLYDSPWKISHNASRSGYRLKGPRLEWARAHGGEGGAHPANVIDEPYSYGGLNWNGDEPVVLPIDAPMAGGLATTTTIVRADFWRLGQCRPGDTIRFKRISWTTAHALRKRAEAYIDSIRQFAKGTIDAASFALFDLELPSEWDETILYESPATADAVEVKYRQAGDSHIHVTYGPMTTSVLTRAHIQHRVNRIEHGAIPGIISVIGTTRAYCVQFDSLTTTQSDILQSLIDLETSLGSSNQPIPSRIFRFPVLLDDPVCKATIDEYARTLRDSAVYLPDNMEYVAKANGVVDGKTARLSLVLCPQLVTEVSFLAGTPLMVPLDPRLIYVAQKYNPVRGFTAEGTVGIGGPLVVIYPMDAPGGYQLWARTLSPWDSYASRPHFEQPWLLRDFDQIQFYEVGEAEFDQCYEEYKSGRFKFEVEETTFDPVAYAAFLESIAIETEEFVKRRDAAGQAAVEEERGLLETWRSKQSADEAIKGVVEDASGVNVAAPMSSSVWKLLVAVGDVVEDGQVLAILEAMKMEIPIRADGAMSGLKVKQVAAGLGTVLEPGQTIMVLGA</sequence>